<dbReference type="Pfam" id="PF13365">
    <property type="entry name" value="Trypsin_2"/>
    <property type="match status" value="1"/>
</dbReference>
<evidence type="ECO:0000256" key="7">
    <source>
        <dbReference type="ARBA" id="ARBA00022764"/>
    </source>
</evidence>
<dbReference type="PRINTS" id="PR00834">
    <property type="entry name" value="PROTEASES2C"/>
</dbReference>
<keyword evidence="13" id="KW-1133">Transmembrane helix</keyword>
<keyword evidence="8" id="KW-0378">Hydrolase</keyword>
<dbReference type="SUPFAM" id="SSF50156">
    <property type="entry name" value="PDZ domain-like"/>
    <property type="match status" value="1"/>
</dbReference>
<sequence length="402" mass="43074">MKYLVFPAKVKLHVKLICYGYLIIIVNLFTLPSFSQEHTQKVTEAHPNANPAPPSSTTKVIPSDSLAQTSPLLVESGPLTFSPLVKKVVPAVVNIAVLQDVPVKPQKRTKIPPSLKGTPFEKEFRQRQHEQRQKITEAGSGFIIDPSGIIVTNTHVIGDSDDITVSLMDGTQLPATVIGSDSLTDIAVIKVNSKKPLPHVQWGDSKKVEVGDWILAAGNPFGLGSSVTAGIVSARGRDIGSGPFDDFLQLDAPMNPGNSGGPSFNLAGQVVALNTAIVSPTGSSVGIGFGIPSEIVAPIVTQLCKTGFIDRGWLGVTLEDDNHHNGVKITDIDKNSPAYNAKIRVGDRIEMIDAQHVDTVRTFMKTVAIAHPGSILQLKIKRNKRSLTLPVTVGHRPKDADD</sequence>
<keyword evidence="10" id="KW-0346">Stress response</keyword>
<comment type="caution">
    <text evidence="15">The sequence shown here is derived from an EMBL/GenBank/DDBJ whole genome shotgun (WGS) entry which is preliminary data.</text>
</comment>
<gene>
    <name evidence="15" type="ORF">QJV27_04010</name>
</gene>
<evidence type="ECO:0000256" key="2">
    <source>
        <dbReference type="ARBA" id="ARBA00004418"/>
    </source>
</evidence>
<feature type="transmembrane region" description="Helical" evidence="13">
    <location>
        <begin position="12"/>
        <end position="31"/>
    </location>
</feature>
<evidence type="ECO:0000259" key="14">
    <source>
        <dbReference type="PROSITE" id="PS50106"/>
    </source>
</evidence>
<evidence type="ECO:0000256" key="13">
    <source>
        <dbReference type="SAM" id="Phobius"/>
    </source>
</evidence>
<keyword evidence="7" id="KW-0574">Periplasm</keyword>
<feature type="domain" description="PDZ" evidence="14">
    <location>
        <begin position="310"/>
        <end position="384"/>
    </location>
</feature>
<keyword evidence="13" id="KW-0472">Membrane</keyword>
<evidence type="ECO:0000256" key="6">
    <source>
        <dbReference type="ARBA" id="ARBA00022670"/>
    </source>
</evidence>
<evidence type="ECO:0000313" key="15">
    <source>
        <dbReference type="EMBL" id="MDI2090551.1"/>
    </source>
</evidence>
<comment type="catalytic activity">
    <reaction evidence="1">
        <text>Acts on substrates that are at least partially unfolded. The cleavage site P1 residue is normally between a pair of hydrophobic residues, such as Val-|-Val.</text>
        <dbReference type="EC" id="3.4.21.107"/>
    </reaction>
</comment>
<evidence type="ECO:0000256" key="12">
    <source>
        <dbReference type="SAM" id="MobiDB-lite"/>
    </source>
</evidence>
<dbReference type="PANTHER" id="PTHR22939:SF130">
    <property type="entry name" value="PERIPLASMIC SERINE ENDOPROTEASE DEGP-LIKE-RELATED"/>
    <property type="match status" value="1"/>
</dbReference>
<evidence type="ECO:0000256" key="10">
    <source>
        <dbReference type="ARBA" id="ARBA00023016"/>
    </source>
</evidence>
<evidence type="ECO:0000256" key="3">
    <source>
        <dbReference type="ARBA" id="ARBA00010541"/>
    </source>
</evidence>
<evidence type="ECO:0000256" key="9">
    <source>
        <dbReference type="ARBA" id="ARBA00022825"/>
    </source>
</evidence>
<keyword evidence="6" id="KW-0645">Protease</keyword>
<dbReference type="SUPFAM" id="SSF50494">
    <property type="entry name" value="Trypsin-like serine proteases"/>
    <property type="match status" value="1"/>
</dbReference>
<comment type="similarity">
    <text evidence="3">Belongs to the peptidase S1C family.</text>
</comment>
<evidence type="ECO:0000256" key="8">
    <source>
        <dbReference type="ARBA" id="ARBA00022801"/>
    </source>
</evidence>
<evidence type="ECO:0000256" key="5">
    <source>
        <dbReference type="ARBA" id="ARBA00013958"/>
    </source>
</evidence>
<evidence type="ECO:0000313" key="16">
    <source>
        <dbReference type="Proteomes" id="UP001431634"/>
    </source>
</evidence>
<evidence type="ECO:0000256" key="4">
    <source>
        <dbReference type="ARBA" id="ARBA00013035"/>
    </source>
</evidence>
<evidence type="ECO:0000256" key="1">
    <source>
        <dbReference type="ARBA" id="ARBA00001772"/>
    </source>
</evidence>
<organism evidence="15 16">
    <name type="scientific">Commensalibacter oyaizuii</name>
    <dbReference type="NCBI Taxonomy" id="3043873"/>
    <lineage>
        <taxon>Bacteria</taxon>
        <taxon>Pseudomonadati</taxon>
        <taxon>Pseudomonadota</taxon>
        <taxon>Alphaproteobacteria</taxon>
        <taxon>Acetobacterales</taxon>
        <taxon>Acetobacteraceae</taxon>
    </lineage>
</organism>
<dbReference type="InterPro" id="IPR001478">
    <property type="entry name" value="PDZ"/>
</dbReference>
<feature type="region of interest" description="Disordered" evidence="12">
    <location>
        <begin position="41"/>
        <end position="61"/>
    </location>
</feature>
<dbReference type="Gene3D" id="2.40.10.120">
    <property type="match status" value="1"/>
</dbReference>
<keyword evidence="13" id="KW-0812">Transmembrane</keyword>
<dbReference type="InterPro" id="IPR001940">
    <property type="entry name" value="Peptidase_S1C"/>
</dbReference>
<proteinExistence type="inferred from homology"/>
<accession>A0ABT6Q1D8</accession>
<keyword evidence="9" id="KW-0720">Serine protease</keyword>
<protein>
    <recommendedName>
        <fullName evidence="5">Probable periplasmic serine endoprotease DegP-like</fullName>
        <ecNumber evidence="4">3.4.21.107</ecNumber>
    </recommendedName>
    <alternativeName>
        <fullName evidence="11">Protease Do</fullName>
    </alternativeName>
</protein>
<dbReference type="InterPro" id="IPR036034">
    <property type="entry name" value="PDZ_sf"/>
</dbReference>
<dbReference type="InterPro" id="IPR009003">
    <property type="entry name" value="Peptidase_S1_PA"/>
</dbReference>
<evidence type="ECO:0000256" key="11">
    <source>
        <dbReference type="ARBA" id="ARBA00032850"/>
    </source>
</evidence>
<dbReference type="Pfam" id="PF13180">
    <property type="entry name" value="PDZ_2"/>
    <property type="match status" value="1"/>
</dbReference>
<dbReference type="Proteomes" id="UP001431634">
    <property type="component" value="Unassembled WGS sequence"/>
</dbReference>
<dbReference type="RefSeq" id="WP_281447685.1">
    <property type="nucleotide sequence ID" value="NZ_JASBAO010000001.1"/>
</dbReference>
<comment type="subcellular location">
    <subcellularLocation>
        <location evidence="2">Periplasm</location>
    </subcellularLocation>
</comment>
<dbReference type="PANTHER" id="PTHR22939">
    <property type="entry name" value="SERINE PROTEASE FAMILY S1C HTRA-RELATED"/>
    <property type="match status" value="1"/>
</dbReference>
<dbReference type="SMART" id="SM00228">
    <property type="entry name" value="PDZ"/>
    <property type="match status" value="1"/>
</dbReference>
<dbReference type="EC" id="3.4.21.107" evidence="4"/>
<keyword evidence="16" id="KW-1185">Reference proteome</keyword>
<dbReference type="EMBL" id="JASBAO010000001">
    <property type="protein sequence ID" value="MDI2090551.1"/>
    <property type="molecule type" value="Genomic_DNA"/>
</dbReference>
<reference evidence="15" key="1">
    <citation type="submission" date="2023-05" db="EMBL/GenBank/DDBJ databases">
        <title>Whole genome sequence of Commensalibacter sp.</title>
        <authorList>
            <person name="Charoenyingcharoen P."/>
            <person name="Yukphan P."/>
        </authorList>
    </citation>
    <scope>NUCLEOTIDE SEQUENCE</scope>
    <source>
        <strain evidence="15">TBRC 16381</strain>
    </source>
</reference>
<dbReference type="Gene3D" id="2.30.42.10">
    <property type="match status" value="1"/>
</dbReference>
<dbReference type="PROSITE" id="PS50106">
    <property type="entry name" value="PDZ"/>
    <property type="match status" value="1"/>
</dbReference>
<name>A0ABT6Q1D8_9PROT</name>